<dbReference type="Pfam" id="PF03155">
    <property type="entry name" value="Alg6_Alg8"/>
    <property type="match status" value="1"/>
</dbReference>
<evidence type="ECO:0000256" key="1">
    <source>
        <dbReference type="ARBA" id="ARBA00004477"/>
    </source>
</evidence>
<evidence type="ECO:0000256" key="6">
    <source>
        <dbReference type="ARBA" id="ARBA00022692"/>
    </source>
</evidence>
<comment type="caution">
    <text evidence="11">The sequence shown here is derived from an EMBL/GenBank/DDBJ whole genome shotgun (WGS) entry which is preliminary data.</text>
</comment>
<proteinExistence type="inferred from homology"/>
<evidence type="ECO:0000313" key="12">
    <source>
        <dbReference type="Proteomes" id="UP001163046"/>
    </source>
</evidence>
<organism evidence="11 12">
    <name type="scientific">Desmophyllum pertusum</name>
    <dbReference type="NCBI Taxonomy" id="174260"/>
    <lineage>
        <taxon>Eukaryota</taxon>
        <taxon>Metazoa</taxon>
        <taxon>Cnidaria</taxon>
        <taxon>Anthozoa</taxon>
        <taxon>Hexacorallia</taxon>
        <taxon>Scleractinia</taxon>
        <taxon>Caryophylliina</taxon>
        <taxon>Caryophylliidae</taxon>
        <taxon>Desmophyllum</taxon>
    </lineage>
</organism>
<comment type="similarity">
    <text evidence="3 10">Belongs to the ALG6/ALG8 glucosyltransferase family.</text>
</comment>
<keyword evidence="9" id="KW-0472">Membrane</keyword>
<evidence type="ECO:0000256" key="10">
    <source>
        <dbReference type="RuleBase" id="RU363110"/>
    </source>
</evidence>
<dbReference type="Proteomes" id="UP001163046">
    <property type="component" value="Unassembled WGS sequence"/>
</dbReference>
<protein>
    <recommendedName>
        <fullName evidence="10">Alpha-1,3-glucosyltransferase</fullName>
        <ecNumber evidence="10">2.4.1.-</ecNumber>
    </recommendedName>
</protein>
<evidence type="ECO:0000256" key="7">
    <source>
        <dbReference type="ARBA" id="ARBA00022824"/>
    </source>
</evidence>
<dbReference type="AlphaFoldDB" id="A0A9X0CTN6"/>
<keyword evidence="5 10" id="KW-0808">Transferase</keyword>
<evidence type="ECO:0000313" key="11">
    <source>
        <dbReference type="EMBL" id="KAJ7375672.1"/>
    </source>
</evidence>
<dbReference type="InterPro" id="IPR004856">
    <property type="entry name" value="Glyco_trans_ALG6/ALG8"/>
</dbReference>
<dbReference type="EC" id="2.4.1.-" evidence="10"/>
<gene>
    <name evidence="11" type="primary">ALG6_3</name>
    <name evidence="11" type="ORF">OS493_039676</name>
</gene>
<evidence type="ECO:0000256" key="9">
    <source>
        <dbReference type="ARBA" id="ARBA00023136"/>
    </source>
</evidence>
<comment type="subcellular location">
    <subcellularLocation>
        <location evidence="1 10">Endoplasmic reticulum membrane</location>
        <topology evidence="1 10">Multi-pass membrane protein</topology>
    </subcellularLocation>
</comment>
<evidence type="ECO:0000256" key="4">
    <source>
        <dbReference type="ARBA" id="ARBA00022676"/>
    </source>
</evidence>
<sequence length="62" mass="7281">KGKPPMFGDYEAQRHWMEITYNLPADEWYTNTTNNDLMYWGLDYPPLTAITAGFVDLCELFD</sequence>
<dbReference type="EMBL" id="MU826576">
    <property type="protein sequence ID" value="KAJ7375672.1"/>
    <property type="molecule type" value="Genomic_DNA"/>
</dbReference>
<keyword evidence="6" id="KW-0812">Transmembrane</keyword>
<dbReference type="GO" id="GO:0005789">
    <property type="term" value="C:endoplasmic reticulum membrane"/>
    <property type="evidence" value="ECO:0007669"/>
    <property type="project" value="UniProtKB-SubCell"/>
</dbReference>
<accession>A0A9X0CTN6</accession>
<feature type="non-terminal residue" evidence="11">
    <location>
        <position position="62"/>
    </location>
</feature>
<comment type="pathway">
    <text evidence="2 10">Protein modification; protein glycosylation.</text>
</comment>
<name>A0A9X0CTN6_9CNID</name>
<evidence type="ECO:0000256" key="8">
    <source>
        <dbReference type="ARBA" id="ARBA00022989"/>
    </source>
</evidence>
<dbReference type="OrthoDB" id="4983at2759"/>
<keyword evidence="8" id="KW-1133">Transmembrane helix</keyword>
<dbReference type="PANTHER" id="PTHR12413:SF1">
    <property type="entry name" value="DOLICHYL PYROPHOSPHATE MAN9GLCNAC2 ALPHA-1,3-GLUCOSYLTRANSFERASE"/>
    <property type="match status" value="1"/>
</dbReference>
<reference evidence="11" key="1">
    <citation type="submission" date="2023-01" db="EMBL/GenBank/DDBJ databases">
        <title>Genome assembly of the deep-sea coral Lophelia pertusa.</title>
        <authorList>
            <person name="Herrera S."/>
            <person name="Cordes E."/>
        </authorList>
    </citation>
    <scope>NUCLEOTIDE SEQUENCE</scope>
    <source>
        <strain evidence="11">USNM1676648</strain>
        <tissue evidence="11">Polyp</tissue>
    </source>
</reference>
<evidence type="ECO:0000256" key="5">
    <source>
        <dbReference type="ARBA" id="ARBA00022679"/>
    </source>
</evidence>
<dbReference type="PANTHER" id="PTHR12413">
    <property type="entry name" value="DOLICHYL GLYCOSYLTRANSFERASE"/>
    <property type="match status" value="1"/>
</dbReference>
<keyword evidence="12" id="KW-1185">Reference proteome</keyword>
<dbReference type="GO" id="GO:0042281">
    <property type="term" value="F:dolichyl pyrophosphate Man9GlcNAc2 alpha-1,3-glucosyltransferase activity"/>
    <property type="evidence" value="ECO:0007669"/>
    <property type="project" value="TreeGrafter"/>
</dbReference>
<keyword evidence="7 10" id="KW-0256">Endoplasmic reticulum</keyword>
<evidence type="ECO:0000256" key="3">
    <source>
        <dbReference type="ARBA" id="ARBA00008715"/>
    </source>
</evidence>
<keyword evidence="4 10" id="KW-0328">Glycosyltransferase</keyword>
<evidence type="ECO:0000256" key="2">
    <source>
        <dbReference type="ARBA" id="ARBA00004922"/>
    </source>
</evidence>